<evidence type="ECO:0000256" key="1">
    <source>
        <dbReference type="SAM" id="MobiDB-lite"/>
    </source>
</evidence>
<sequence length="86" mass="8735">MRSVGYHRAAQESMLRGGSYRQGAVQSSIANTAVTDGNLEADKALGGMSVGAVGGRRSGKPTTSPAGQEKKGKRGPSWSLAEAVSG</sequence>
<organism evidence="2 3">
    <name type="scientific">Trichoderma ghanense</name>
    <dbReference type="NCBI Taxonomy" id="65468"/>
    <lineage>
        <taxon>Eukaryota</taxon>
        <taxon>Fungi</taxon>
        <taxon>Dikarya</taxon>
        <taxon>Ascomycota</taxon>
        <taxon>Pezizomycotina</taxon>
        <taxon>Sordariomycetes</taxon>
        <taxon>Hypocreomycetidae</taxon>
        <taxon>Hypocreales</taxon>
        <taxon>Hypocreaceae</taxon>
        <taxon>Trichoderma</taxon>
    </lineage>
</organism>
<evidence type="ECO:0000313" key="2">
    <source>
        <dbReference type="EMBL" id="TFB06722.1"/>
    </source>
</evidence>
<accession>A0ABY2HGR2</accession>
<gene>
    <name evidence="2" type="ORF">CCMA1212_000436</name>
</gene>
<feature type="region of interest" description="Disordered" evidence="1">
    <location>
        <begin position="49"/>
        <end position="86"/>
    </location>
</feature>
<evidence type="ECO:0000313" key="3">
    <source>
        <dbReference type="Proteomes" id="UP001642720"/>
    </source>
</evidence>
<dbReference type="EMBL" id="PPTA01000001">
    <property type="protein sequence ID" value="TFB06722.1"/>
    <property type="molecule type" value="Genomic_DNA"/>
</dbReference>
<name>A0ABY2HGR2_9HYPO</name>
<dbReference type="RefSeq" id="XP_073562923.1">
    <property type="nucleotide sequence ID" value="XM_073697904.1"/>
</dbReference>
<proteinExistence type="predicted"/>
<keyword evidence="3" id="KW-1185">Reference proteome</keyword>
<reference evidence="2 3" key="1">
    <citation type="submission" date="2018-01" db="EMBL/GenBank/DDBJ databases">
        <title>Genome characterization of the sugarcane-associated fungus Trichoderma ghanense CCMA-1212 and their application in lignocelulose bioconversion.</title>
        <authorList>
            <person name="Steindorff A.S."/>
            <person name="Mendes T.D."/>
            <person name="Vilela E.S.D."/>
            <person name="Rodrigues D.S."/>
            <person name="Formighieri E.F."/>
            <person name="Melo I.S."/>
            <person name="Favaro L.C.L."/>
        </authorList>
    </citation>
    <scope>NUCLEOTIDE SEQUENCE [LARGE SCALE GENOMIC DNA]</scope>
    <source>
        <strain evidence="2 3">CCMA-1212</strain>
    </source>
</reference>
<dbReference type="GeneID" id="300572354"/>
<protein>
    <submittedName>
        <fullName evidence="2">Uncharacterized protein</fullName>
    </submittedName>
</protein>
<comment type="caution">
    <text evidence="2">The sequence shown here is derived from an EMBL/GenBank/DDBJ whole genome shotgun (WGS) entry which is preliminary data.</text>
</comment>
<dbReference type="Proteomes" id="UP001642720">
    <property type="component" value="Unassembled WGS sequence"/>
</dbReference>